<organism evidence="3 4">
    <name type="scientific">Chelonoidis abingdonii</name>
    <name type="common">Abingdon island giant tortoise</name>
    <name type="synonym">Testudo abingdonii</name>
    <dbReference type="NCBI Taxonomy" id="106734"/>
    <lineage>
        <taxon>Eukaryota</taxon>
        <taxon>Metazoa</taxon>
        <taxon>Chordata</taxon>
        <taxon>Craniata</taxon>
        <taxon>Vertebrata</taxon>
        <taxon>Euteleostomi</taxon>
        <taxon>Archelosauria</taxon>
        <taxon>Testudinata</taxon>
        <taxon>Testudines</taxon>
        <taxon>Cryptodira</taxon>
        <taxon>Durocryptodira</taxon>
        <taxon>Testudinoidea</taxon>
        <taxon>Testudinidae</taxon>
        <taxon>Chelonoidis</taxon>
    </lineage>
</organism>
<protein>
    <recommendedName>
        <fullName evidence="2">HTH CENPB-type domain-containing protein</fullName>
    </recommendedName>
</protein>
<dbReference type="AlphaFoldDB" id="A0A8C0IWK5"/>
<dbReference type="InterPro" id="IPR009057">
    <property type="entry name" value="Homeodomain-like_sf"/>
</dbReference>
<dbReference type="SUPFAM" id="SSF46689">
    <property type="entry name" value="Homeodomain-like"/>
    <property type="match status" value="1"/>
</dbReference>
<dbReference type="PANTHER" id="PTHR19303">
    <property type="entry name" value="TRANSPOSON"/>
    <property type="match status" value="1"/>
</dbReference>
<evidence type="ECO:0000313" key="4">
    <source>
        <dbReference type="Proteomes" id="UP000694404"/>
    </source>
</evidence>
<dbReference type="PROSITE" id="PS51253">
    <property type="entry name" value="HTH_CENPB"/>
    <property type="match status" value="1"/>
</dbReference>
<dbReference type="GeneTree" id="ENSGT00940000163154"/>
<reference evidence="3" key="2">
    <citation type="submission" date="2025-09" db="UniProtKB">
        <authorList>
            <consortium name="Ensembl"/>
        </authorList>
    </citation>
    <scope>IDENTIFICATION</scope>
</reference>
<feature type="domain" description="HTH CENPB-type" evidence="2">
    <location>
        <begin position="1"/>
        <end position="71"/>
    </location>
</feature>
<accession>A0A8C0IWK5</accession>
<dbReference type="PANTHER" id="PTHR19303:SF26">
    <property type="entry name" value="TIGGER TRANSPOSABLE ELEMENT-DERIVED PROTEIN 1"/>
    <property type="match status" value="1"/>
</dbReference>
<keyword evidence="1" id="KW-0238">DNA-binding</keyword>
<evidence type="ECO:0000259" key="2">
    <source>
        <dbReference type="PROSITE" id="PS51253"/>
    </source>
</evidence>
<evidence type="ECO:0000313" key="3">
    <source>
        <dbReference type="Ensembl" id="ENSCABP00000023380.1"/>
    </source>
</evidence>
<dbReference type="InterPro" id="IPR006600">
    <property type="entry name" value="HTH_CenpB_DNA-bd_dom"/>
</dbReference>
<reference evidence="3" key="1">
    <citation type="submission" date="2025-08" db="UniProtKB">
        <authorList>
            <consortium name="Ensembl"/>
        </authorList>
    </citation>
    <scope>IDENTIFICATION</scope>
</reference>
<dbReference type="GO" id="GO:0003677">
    <property type="term" value="F:DNA binding"/>
    <property type="evidence" value="ECO:0007669"/>
    <property type="project" value="UniProtKB-KW"/>
</dbReference>
<dbReference type="OMA" id="IIVEVCG"/>
<sequence>MENMERLLSLWIEDQNQQNLPLSLLVIQAKAKSLYDNLKIDQGEGSETEAFTASRGWFVQFNRRFHLHNIKMSSEAASADTAATKKFPDYLKKIIVEVCGGSCGLNVSMT</sequence>
<name>A0A8C0IWK5_CHEAB</name>
<dbReference type="Ensembl" id="ENSCABT00000025622.1">
    <property type="protein sequence ID" value="ENSCABP00000023380.1"/>
    <property type="gene ID" value="ENSCABG00000017234.1"/>
</dbReference>
<dbReference type="InterPro" id="IPR050863">
    <property type="entry name" value="CenT-Element_Derived"/>
</dbReference>
<keyword evidence="4" id="KW-1185">Reference proteome</keyword>
<dbReference type="Proteomes" id="UP000694404">
    <property type="component" value="Unplaced"/>
</dbReference>
<proteinExistence type="predicted"/>
<dbReference type="GO" id="GO:0005634">
    <property type="term" value="C:nucleus"/>
    <property type="evidence" value="ECO:0007669"/>
    <property type="project" value="TreeGrafter"/>
</dbReference>
<dbReference type="Pfam" id="PF03221">
    <property type="entry name" value="HTH_Tnp_Tc5"/>
    <property type="match status" value="1"/>
</dbReference>
<dbReference type="SMART" id="SM00674">
    <property type="entry name" value="CENPB"/>
    <property type="match status" value="1"/>
</dbReference>
<dbReference type="Gene3D" id="1.10.10.60">
    <property type="entry name" value="Homeodomain-like"/>
    <property type="match status" value="1"/>
</dbReference>
<evidence type="ECO:0000256" key="1">
    <source>
        <dbReference type="ARBA" id="ARBA00023125"/>
    </source>
</evidence>